<protein>
    <recommendedName>
        <fullName evidence="6">Orotidine 5'-phosphate decarboxylase</fullName>
        <ecNumber evidence="4">2.4.2.10</ecNumber>
        <ecNumber evidence="5">4.1.1.23</ecNumber>
    </recommendedName>
    <alternativeName>
        <fullName evidence="13">OMP decarboxylase</fullName>
    </alternativeName>
</protein>
<evidence type="ECO:0000256" key="12">
    <source>
        <dbReference type="ARBA" id="ARBA00023239"/>
    </source>
</evidence>
<dbReference type="EC" id="2.4.2.10" evidence="4"/>
<dbReference type="InterPro" id="IPR001754">
    <property type="entry name" value="OMPdeCOase_dom"/>
</dbReference>
<comment type="similarity">
    <text evidence="3">Belongs to the OMP decarboxylase family. Type 2 subfamily.</text>
</comment>
<dbReference type="GO" id="GO:0005737">
    <property type="term" value="C:cytoplasm"/>
    <property type="evidence" value="ECO:0007669"/>
    <property type="project" value="UniProtKB-ARBA"/>
</dbReference>
<keyword evidence="10" id="KW-0460">Magnesium</keyword>
<dbReference type="Pfam" id="PF00215">
    <property type="entry name" value="OMPdecase"/>
    <property type="match status" value="1"/>
</dbReference>
<evidence type="ECO:0000256" key="4">
    <source>
        <dbReference type="ARBA" id="ARBA00011971"/>
    </source>
</evidence>
<evidence type="ECO:0000259" key="15">
    <source>
        <dbReference type="SMART" id="SM00934"/>
    </source>
</evidence>
<dbReference type="InterPro" id="IPR013785">
    <property type="entry name" value="Aldolase_TIM"/>
</dbReference>
<evidence type="ECO:0000256" key="13">
    <source>
        <dbReference type="ARBA" id="ARBA00033428"/>
    </source>
</evidence>
<name>A9CQ14_9EUGL</name>
<evidence type="ECO:0000256" key="3">
    <source>
        <dbReference type="ARBA" id="ARBA00008847"/>
    </source>
</evidence>
<dbReference type="EMBL" id="AB307737">
    <property type="protein sequence ID" value="BAF95080.1"/>
    <property type="molecule type" value="Genomic_DNA"/>
</dbReference>
<proteinExistence type="inferred from homology"/>
<evidence type="ECO:0000256" key="7">
    <source>
        <dbReference type="ARBA" id="ARBA00022676"/>
    </source>
</evidence>
<dbReference type="InterPro" id="IPR023031">
    <property type="entry name" value="OPRT"/>
</dbReference>
<dbReference type="AlphaFoldDB" id="A9CQ14"/>
<dbReference type="CDD" id="cd06223">
    <property type="entry name" value="PRTases_typeI"/>
    <property type="match status" value="1"/>
</dbReference>
<evidence type="ECO:0000256" key="8">
    <source>
        <dbReference type="ARBA" id="ARBA00022679"/>
    </source>
</evidence>
<dbReference type="InterPro" id="IPR018089">
    <property type="entry name" value="OMPdecase_AS"/>
</dbReference>
<feature type="domain" description="Orotidine 5'-phosphate decarboxylase" evidence="15">
    <location>
        <begin position="15"/>
        <end position="246"/>
    </location>
</feature>
<gene>
    <name evidence="16" type="primary">pyr6-pyr5</name>
</gene>
<dbReference type="InterPro" id="IPR004467">
    <property type="entry name" value="Or_phspho_trans_dom"/>
</dbReference>
<dbReference type="HAMAP" id="MF_01208">
    <property type="entry name" value="PyrE"/>
    <property type="match status" value="1"/>
</dbReference>
<evidence type="ECO:0000256" key="14">
    <source>
        <dbReference type="ARBA" id="ARBA00049157"/>
    </source>
</evidence>
<evidence type="ECO:0000256" key="6">
    <source>
        <dbReference type="ARBA" id="ARBA00021923"/>
    </source>
</evidence>
<evidence type="ECO:0000256" key="10">
    <source>
        <dbReference type="ARBA" id="ARBA00022842"/>
    </source>
</evidence>
<dbReference type="PANTHER" id="PTHR43375:SF1">
    <property type="entry name" value="OROTIDINE 5'-PHOSPHATE DECARBOXYLASE"/>
    <property type="match status" value="1"/>
</dbReference>
<dbReference type="NCBIfam" id="TIGR00336">
    <property type="entry name" value="pyrE"/>
    <property type="match status" value="1"/>
</dbReference>
<dbReference type="UniPathway" id="UPA00070">
    <property type="reaction ID" value="UER00119"/>
</dbReference>
<dbReference type="GO" id="GO:0006207">
    <property type="term" value="P:'de novo' pyrimidine nucleobase biosynthetic process"/>
    <property type="evidence" value="ECO:0007669"/>
    <property type="project" value="InterPro"/>
</dbReference>
<keyword evidence="7 16" id="KW-0328">Glycosyltransferase</keyword>
<dbReference type="PANTHER" id="PTHR43375">
    <property type="entry name" value="OROTIDINE 5'-PHOSPHATE DECARBOXYLASE"/>
    <property type="match status" value="1"/>
</dbReference>
<dbReference type="Gene3D" id="3.40.50.2020">
    <property type="match status" value="1"/>
</dbReference>
<dbReference type="InterPro" id="IPR029057">
    <property type="entry name" value="PRTase-like"/>
</dbReference>
<comment type="pathway">
    <text evidence="1">Pyrimidine metabolism; UMP biosynthesis via de novo pathway; UMP from orotate: step 2/2.</text>
</comment>
<evidence type="ECO:0000256" key="1">
    <source>
        <dbReference type="ARBA" id="ARBA00004861"/>
    </source>
</evidence>
<comment type="catalytic activity">
    <reaction evidence="14">
        <text>orotidine 5'-phosphate + H(+) = UMP + CO2</text>
        <dbReference type="Rhea" id="RHEA:11596"/>
        <dbReference type="ChEBI" id="CHEBI:15378"/>
        <dbReference type="ChEBI" id="CHEBI:16526"/>
        <dbReference type="ChEBI" id="CHEBI:57538"/>
        <dbReference type="ChEBI" id="CHEBI:57865"/>
        <dbReference type="EC" id="4.1.1.23"/>
    </reaction>
</comment>
<dbReference type="Pfam" id="PF00156">
    <property type="entry name" value="Pribosyltran"/>
    <property type="match status" value="1"/>
</dbReference>
<dbReference type="GO" id="GO:0044205">
    <property type="term" value="P:'de novo' UMP biosynthetic process"/>
    <property type="evidence" value="ECO:0007669"/>
    <property type="project" value="UniProtKB-UniPathway"/>
</dbReference>
<sequence>MAFFAKLNKRAEGSLLCVGLDPRANDAATAEAQCIRVIEQTAPYAAAYKPNAAFFERHGEAGWTALKRVIAAVPRDIPVILDAKRGDIADTAVAYADASFTALGAGAITLSPYMGRDTLTPFLKNPDNAAFALCKTSNKGSSDLQDLALGNGASLYEHVARLCEEKWSKPHSNLGIVVGATNVEAMEKVRRAAPSLWFLVPGVGAQGGDLEASLRAGLRSDGSGMLINVSRAVFNAPDPAAAARDLVDRINAIRQSRRSHLAKALLESKCARFGSFKLKSGKMSPIYIDLRRLVTHPKILHLVADEYAQVLKTIQYDRLVGLPYAALPIATAISLHVGKPLIYPRREAKTYGTKATIEGDFKRGDRVVIIDDLVTTGETKIEAIDKLKDAGLEVVAIVVLIDREMGAPEFLGKHGYSFKAVASLTDLLHQWRDEKAVTDSQFEQTKAFIQSGKPQSSKL</sequence>
<organism evidence="16">
    <name type="scientific">Neobodo saliens</name>
    <dbReference type="NCBI Taxonomy" id="351712"/>
    <lineage>
        <taxon>Eukaryota</taxon>
        <taxon>Discoba</taxon>
        <taxon>Euglenozoa</taxon>
        <taxon>Kinetoplastea</taxon>
        <taxon>Metakinetoplastina</taxon>
        <taxon>Neobodonida</taxon>
        <taxon>Neobodo</taxon>
    </lineage>
</organism>
<accession>A9CQ14</accession>
<evidence type="ECO:0000256" key="11">
    <source>
        <dbReference type="ARBA" id="ARBA00022975"/>
    </source>
</evidence>
<keyword evidence="12 16" id="KW-0456">Lyase</keyword>
<dbReference type="PROSITE" id="PS00156">
    <property type="entry name" value="OMPDECASE"/>
    <property type="match status" value="1"/>
</dbReference>
<keyword evidence="8 16" id="KW-0808">Transferase</keyword>
<dbReference type="EC" id="4.1.1.23" evidence="5"/>
<dbReference type="GO" id="GO:0004588">
    <property type="term" value="F:orotate phosphoribosyltransferase activity"/>
    <property type="evidence" value="ECO:0007669"/>
    <property type="project" value="UniProtKB-EC"/>
</dbReference>
<keyword evidence="11" id="KW-0665">Pyrimidine biosynthesis</keyword>
<comment type="pathway">
    <text evidence="2">Pyrimidine metabolism; UMP biosynthesis via de novo pathway; UMP from orotate: step 1/2.</text>
</comment>
<dbReference type="FunFam" id="3.40.50.2020:FF:000058">
    <property type="entry name" value="Orotidine-5-phosphate decarboxylase/orotate phosphoribosyltransferase"/>
    <property type="match status" value="1"/>
</dbReference>
<dbReference type="CDD" id="cd04725">
    <property type="entry name" value="OMP_decarboxylase_like"/>
    <property type="match status" value="1"/>
</dbReference>
<dbReference type="SUPFAM" id="SSF53271">
    <property type="entry name" value="PRTase-like"/>
    <property type="match status" value="1"/>
</dbReference>
<dbReference type="InterPro" id="IPR000836">
    <property type="entry name" value="PRTase_dom"/>
</dbReference>
<keyword evidence="9" id="KW-0210">Decarboxylase</keyword>
<dbReference type="NCBIfam" id="TIGR02127">
    <property type="entry name" value="pyrF_sub2"/>
    <property type="match status" value="1"/>
</dbReference>
<evidence type="ECO:0000256" key="9">
    <source>
        <dbReference type="ARBA" id="ARBA00022793"/>
    </source>
</evidence>
<evidence type="ECO:0000256" key="5">
    <source>
        <dbReference type="ARBA" id="ARBA00012321"/>
    </source>
</evidence>
<evidence type="ECO:0000256" key="2">
    <source>
        <dbReference type="ARBA" id="ARBA00004889"/>
    </source>
</evidence>
<dbReference type="InterPro" id="IPR011060">
    <property type="entry name" value="RibuloseP-bd_barrel"/>
</dbReference>
<reference evidence="16" key="1">
    <citation type="journal article" date="2008" name="Protist">
        <title>Evolutionary analysis of synteny and gene fusion for pyrimidine biosynthetic enzymes in Euglenozoa: an extraordinary gap between kinetoplastids and diplonemids.</title>
        <authorList>
            <person name="Makiuchi T."/>
            <person name="Annoura T."/>
            <person name="Hashimoto T."/>
            <person name="Murata E."/>
            <person name="Aoki T."/>
            <person name="Nara T."/>
        </authorList>
    </citation>
    <scope>NUCLEOTIDE SEQUENCE</scope>
    <source>
        <strain evidence="16">ATCC 50358</strain>
    </source>
</reference>
<dbReference type="GO" id="GO:0004590">
    <property type="term" value="F:orotidine-5'-phosphate decarboxylase activity"/>
    <property type="evidence" value="ECO:0007669"/>
    <property type="project" value="UniProtKB-EC"/>
</dbReference>
<dbReference type="SMART" id="SM00934">
    <property type="entry name" value="OMPdecase"/>
    <property type="match status" value="1"/>
</dbReference>
<dbReference type="Gene3D" id="3.20.20.70">
    <property type="entry name" value="Aldolase class I"/>
    <property type="match status" value="1"/>
</dbReference>
<evidence type="ECO:0000313" key="16">
    <source>
        <dbReference type="EMBL" id="BAF95080.1"/>
    </source>
</evidence>
<dbReference type="SUPFAM" id="SSF51366">
    <property type="entry name" value="Ribulose-phoshate binding barrel"/>
    <property type="match status" value="1"/>
</dbReference>
<dbReference type="InterPro" id="IPR011995">
    <property type="entry name" value="OMPdecase_type-2"/>
</dbReference>